<keyword evidence="3" id="KW-1185">Reference proteome</keyword>
<dbReference type="Gene3D" id="3.40.50.720">
    <property type="entry name" value="NAD(P)-binding Rossmann-like Domain"/>
    <property type="match status" value="1"/>
</dbReference>
<dbReference type="PRINTS" id="PR00081">
    <property type="entry name" value="GDHRDH"/>
</dbReference>
<accession>A0ABS1S9T2</accession>
<dbReference type="Proteomes" id="UP000644749">
    <property type="component" value="Unassembled WGS sequence"/>
</dbReference>
<evidence type="ECO:0000313" key="2">
    <source>
        <dbReference type="EMBL" id="MBL3675497.1"/>
    </source>
</evidence>
<protein>
    <submittedName>
        <fullName evidence="2">SDR family oxidoreductase</fullName>
    </submittedName>
</protein>
<sequence length="260" mass="26831">MQIDLTGKRAIVTGSTAGIGLAVAQGLALAGAEVVITGRSSARVDDACAMIRAEGASVPIMGLAADLATPSGAQALFEAVPEADILVNSLGTYHAKPLFDLEDEDWQAAFDVNVISAARLSRHYVSRMKEKSWGRLIFVSSQMAHNVPVDMAPYAASKAALQAVSRAYAKALAGSGVTANVVVPGLTRTDSALAALDRAGGDSEAIERAFLADNPGYNLIDRIATPQEVANLCLYLASPFSSATTGAALRVEGGIIDGIT</sequence>
<dbReference type="Pfam" id="PF13561">
    <property type="entry name" value="adh_short_C2"/>
    <property type="match status" value="1"/>
</dbReference>
<dbReference type="PANTHER" id="PTHR42879">
    <property type="entry name" value="3-OXOACYL-(ACYL-CARRIER-PROTEIN) REDUCTASE"/>
    <property type="match status" value="1"/>
</dbReference>
<dbReference type="InterPro" id="IPR002347">
    <property type="entry name" value="SDR_fam"/>
</dbReference>
<reference evidence="2 3" key="1">
    <citation type="submission" date="2021-01" db="EMBL/GenBank/DDBJ databases">
        <title>011410 draft genome.</title>
        <authorList>
            <person name="Lang L."/>
        </authorList>
    </citation>
    <scope>NUCLEOTIDE SEQUENCE [LARGE SCALE GENOMIC DNA]</scope>
    <source>
        <strain evidence="2 3">KCTC 42845</strain>
    </source>
</reference>
<dbReference type="CDD" id="cd05233">
    <property type="entry name" value="SDR_c"/>
    <property type="match status" value="1"/>
</dbReference>
<dbReference type="InterPro" id="IPR050259">
    <property type="entry name" value="SDR"/>
</dbReference>
<comment type="similarity">
    <text evidence="1">Belongs to the short-chain dehydrogenases/reductases (SDR) family.</text>
</comment>
<dbReference type="PRINTS" id="PR00080">
    <property type="entry name" value="SDRFAMILY"/>
</dbReference>
<dbReference type="PROSITE" id="PS00061">
    <property type="entry name" value="ADH_SHORT"/>
    <property type="match status" value="1"/>
</dbReference>
<evidence type="ECO:0000256" key="1">
    <source>
        <dbReference type="ARBA" id="ARBA00006484"/>
    </source>
</evidence>
<comment type="caution">
    <text evidence="2">The sequence shown here is derived from an EMBL/GenBank/DDBJ whole genome shotgun (WGS) entry which is preliminary data.</text>
</comment>
<dbReference type="InterPro" id="IPR020904">
    <property type="entry name" value="Sc_DH/Rdtase_CS"/>
</dbReference>
<dbReference type="InterPro" id="IPR036291">
    <property type="entry name" value="NAD(P)-bd_dom_sf"/>
</dbReference>
<gene>
    <name evidence="2" type="ORF">JL111_18660</name>
</gene>
<proteinExistence type="inferred from homology"/>
<name>A0ABS1S9T2_9RHOB</name>
<dbReference type="SUPFAM" id="SSF51735">
    <property type="entry name" value="NAD(P)-binding Rossmann-fold domains"/>
    <property type="match status" value="1"/>
</dbReference>
<dbReference type="EMBL" id="JAESHT010000027">
    <property type="protein sequence ID" value="MBL3675497.1"/>
    <property type="molecule type" value="Genomic_DNA"/>
</dbReference>
<evidence type="ECO:0000313" key="3">
    <source>
        <dbReference type="Proteomes" id="UP000644749"/>
    </source>
</evidence>
<dbReference type="RefSeq" id="WP_191312700.1">
    <property type="nucleotide sequence ID" value="NZ_BNCL01000029.1"/>
</dbReference>
<organism evidence="2 3">
    <name type="scientific">Paracoccus aerius</name>
    <dbReference type="NCBI Taxonomy" id="1915382"/>
    <lineage>
        <taxon>Bacteria</taxon>
        <taxon>Pseudomonadati</taxon>
        <taxon>Pseudomonadota</taxon>
        <taxon>Alphaproteobacteria</taxon>
        <taxon>Rhodobacterales</taxon>
        <taxon>Paracoccaceae</taxon>
        <taxon>Paracoccus</taxon>
    </lineage>
</organism>